<dbReference type="EMBL" id="GANP01011262">
    <property type="protein sequence ID" value="JAB73206.1"/>
    <property type="molecule type" value="mRNA"/>
</dbReference>
<feature type="non-terminal residue" evidence="2">
    <location>
        <position position="1"/>
    </location>
</feature>
<reference evidence="2" key="1">
    <citation type="journal article" date="2015" name="Sci. Rep.">
        <title>Tissue- and time-dependent transcription in Ixodes ricinus salivary glands and midguts when blood feeding on the vertebrate host.</title>
        <authorList>
            <person name="Kotsyfakis M."/>
            <person name="Schwarz A."/>
            <person name="Erhart J."/>
            <person name="Ribeiro J.M."/>
        </authorList>
    </citation>
    <scope>NUCLEOTIDE SEQUENCE</scope>
    <source>
        <tissue evidence="2">Salivary gland and midgut</tissue>
    </source>
</reference>
<dbReference type="AlphaFoldDB" id="V5IDV8"/>
<name>V5IDV8_IXORI</name>
<feature type="compositionally biased region" description="Low complexity" evidence="1">
    <location>
        <begin position="14"/>
        <end position="24"/>
    </location>
</feature>
<evidence type="ECO:0000256" key="1">
    <source>
        <dbReference type="SAM" id="MobiDB-lite"/>
    </source>
</evidence>
<protein>
    <submittedName>
        <fullName evidence="2">Putative diaminopimelate decarboxylase</fullName>
    </submittedName>
</protein>
<feature type="compositionally biased region" description="Gly residues" evidence="1">
    <location>
        <begin position="144"/>
        <end position="154"/>
    </location>
</feature>
<sequence length="154" mass="15866">GAGLSGREGPPPADGHAQGAADGARSGLRPPAGRLRTWGRLLRAHGPQGGRLLPRRIRRWRAPNGPAGPWIAGLATAPRARQPSGGARRPAPEARDGRGPRRGPSERLAGTRRGQAPPRRPRALRGVEGGPLRLEGAYGPPPEGGGGGQGEGFL</sequence>
<feature type="compositionally biased region" description="Basic and acidic residues" evidence="1">
    <location>
        <begin position="90"/>
        <end position="105"/>
    </location>
</feature>
<proteinExistence type="evidence at transcript level"/>
<organism evidence="2">
    <name type="scientific">Ixodes ricinus</name>
    <name type="common">Common tick</name>
    <name type="synonym">Acarus ricinus</name>
    <dbReference type="NCBI Taxonomy" id="34613"/>
    <lineage>
        <taxon>Eukaryota</taxon>
        <taxon>Metazoa</taxon>
        <taxon>Ecdysozoa</taxon>
        <taxon>Arthropoda</taxon>
        <taxon>Chelicerata</taxon>
        <taxon>Arachnida</taxon>
        <taxon>Acari</taxon>
        <taxon>Parasitiformes</taxon>
        <taxon>Ixodida</taxon>
        <taxon>Ixodoidea</taxon>
        <taxon>Ixodidae</taxon>
        <taxon>Ixodinae</taxon>
        <taxon>Ixodes</taxon>
    </lineage>
</organism>
<evidence type="ECO:0000313" key="2">
    <source>
        <dbReference type="EMBL" id="JAB73206.1"/>
    </source>
</evidence>
<feature type="region of interest" description="Disordered" evidence="1">
    <location>
        <begin position="1"/>
        <end position="154"/>
    </location>
</feature>
<accession>V5IDV8</accession>